<dbReference type="GO" id="GO:0000976">
    <property type="term" value="F:transcription cis-regulatory region binding"/>
    <property type="evidence" value="ECO:0007669"/>
    <property type="project" value="TreeGrafter"/>
</dbReference>
<dbReference type="EMBL" id="JYLH01000007">
    <property type="protein sequence ID" value="KRP45426.1"/>
    <property type="molecule type" value="Genomic_DNA"/>
</dbReference>
<dbReference type="PATRIC" id="fig|75588.4.peg.5131"/>
<name>A0A0R2YAM1_9PSED</name>
<evidence type="ECO:0000256" key="2">
    <source>
        <dbReference type="PROSITE-ProRule" id="PRU00335"/>
    </source>
</evidence>
<proteinExistence type="predicted"/>
<dbReference type="AlphaFoldDB" id="A0A0R2YAM1"/>
<sequence length="195" mass="20868">MARQKRADMIASTRSKLIAAGRKAFAEKGYAETAMEDLTADAELTRGALYHHFGGKKGLLEAVIAQIDEESSARLRAVVETADTPWEGFVEECVEWIKLALEPEIQRIVLLDGPAVLGDPARAASQSACLASTMHSIQVLIDQNVVKPVDAQATAYLVNGAALNASLWIASSADPHLASTQAIASFRILLSGLLR</sequence>
<accession>A0A0R2YAM1</accession>
<dbReference type="InterPro" id="IPR009057">
    <property type="entry name" value="Homeodomain-like_sf"/>
</dbReference>
<dbReference type="Pfam" id="PF21351">
    <property type="entry name" value="TetR_C_41"/>
    <property type="match status" value="1"/>
</dbReference>
<dbReference type="InterPro" id="IPR001647">
    <property type="entry name" value="HTH_TetR"/>
</dbReference>
<organism evidence="4 5">
    <name type="scientific">Pseudomonas libanensis</name>
    <dbReference type="NCBI Taxonomy" id="75588"/>
    <lineage>
        <taxon>Bacteria</taxon>
        <taxon>Pseudomonadati</taxon>
        <taxon>Pseudomonadota</taxon>
        <taxon>Gammaproteobacteria</taxon>
        <taxon>Pseudomonadales</taxon>
        <taxon>Pseudomonadaceae</taxon>
        <taxon>Pseudomonas</taxon>
    </lineage>
</organism>
<keyword evidence="1 2" id="KW-0238">DNA-binding</keyword>
<dbReference type="InterPro" id="IPR049484">
    <property type="entry name" value="Rv0078-like_C"/>
</dbReference>
<evidence type="ECO:0000313" key="4">
    <source>
        <dbReference type="EMBL" id="KRP45426.1"/>
    </source>
</evidence>
<comment type="caution">
    <text evidence="4">The sequence shown here is derived from an EMBL/GenBank/DDBJ whole genome shotgun (WGS) entry which is preliminary data.</text>
</comment>
<dbReference type="PROSITE" id="PS50977">
    <property type="entry name" value="HTH_TETR_2"/>
    <property type="match status" value="1"/>
</dbReference>
<dbReference type="Pfam" id="PF00440">
    <property type="entry name" value="TetR_N"/>
    <property type="match status" value="1"/>
</dbReference>
<dbReference type="Gene3D" id="1.10.357.10">
    <property type="entry name" value="Tetracycline Repressor, domain 2"/>
    <property type="match status" value="1"/>
</dbReference>
<dbReference type="InterPro" id="IPR050109">
    <property type="entry name" value="HTH-type_TetR-like_transc_reg"/>
</dbReference>
<dbReference type="SUPFAM" id="SSF46689">
    <property type="entry name" value="Homeodomain-like"/>
    <property type="match status" value="1"/>
</dbReference>
<reference evidence="4 5" key="1">
    <citation type="submission" date="2015-02" db="EMBL/GenBank/DDBJ databases">
        <title>Pseudomonas helleri sp. nov. and Pseudomonas weihenstephanensis sp. nov., isolated from raw cows milk.</title>
        <authorList>
            <person name="von Neubeck M."/>
            <person name="Huptas C."/>
            <person name="Wenning M."/>
            <person name="Scherer S."/>
        </authorList>
    </citation>
    <scope>NUCLEOTIDE SEQUENCE [LARGE SCALE GENOMIC DNA]</scope>
    <source>
        <strain evidence="4 5">DSM 17149</strain>
    </source>
</reference>
<dbReference type="GO" id="GO:0003700">
    <property type="term" value="F:DNA-binding transcription factor activity"/>
    <property type="evidence" value="ECO:0007669"/>
    <property type="project" value="TreeGrafter"/>
</dbReference>
<dbReference type="PANTHER" id="PTHR30055:SF223">
    <property type="entry name" value="HTH-TYPE TRANSCRIPTIONAL REGULATOR UIDR"/>
    <property type="match status" value="1"/>
</dbReference>
<dbReference type="PANTHER" id="PTHR30055">
    <property type="entry name" value="HTH-TYPE TRANSCRIPTIONAL REGULATOR RUTR"/>
    <property type="match status" value="1"/>
</dbReference>
<feature type="DNA-binding region" description="H-T-H motif" evidence="2">
    <location>
        <begin position="34"/>
        <end position="53"/>
    </location>
</feature>
<evidence type="ECO:0000259" key="3">
    <source>
        <dbReference type="PROSITE" id="PS50977"/>
    </source>
</evidence>
<protein>
    <submittedName>
        <fullName evidence="4">TetR family transcriptional regulator</fullName>
    </submittedName>
</protein>
<dbReference type="PRINTS" id="PR00455">
    <property type="entry name" value="HTHTETR"/>
</dbReference>
<evidence type="ECO:0000256" key="1">
    <source>
        <dbReference type="ARBA" id="ARBA00023125"/>
    </source>
</evidence>
<dbReference type="RefSeq" id="WP_057012653.1">
    <property type="nucleotide sequence ID" value="NZ_JYLH01000007.1"/>
</dbReference>
<dbReference type="Proteomes" id="UP000051446">
    <property type="component" value="Unassembled WGS sequence"/>
</dbReference>
<evidence type="ECO:0000313" key="5">
    <source>
        <dbReference type="Proteomes" id="UP000051446"/>
    </source>
</evidence>
<feature type="domain" description="HTH tetR-type" evidence="3">
    <location>
        <begin position="11"/>
        <end position="71"/>
    </location>
</feature>
<gene>
    <name evidence="4" type="ORF">TU73_13580</name>
</gene>